<evidence type="ECO:0000313" key="1">
    <source>
        <dbReference type="EMBL" id="KAK1867975.1"/>
    </source>
</evidence>
<dbReference type="EMBL" id="CM020620">
    <property type="protein sequence ID" value="KAK1867975.1"/>
    <property type="molecule type" value="Genomic_DNA"/>
</dbReference>
<sequence length="431" mass="47033">MARVGPYIVTDTLGQGTFGKVKLAKHSDTGMEYAIKILDKGDIKANELTVNVRREIAIMKALNHKNIVNLREVLSSKSKLYIVMDLVRGGELFDMIERKGELDEALARKYFQQLIDGIDYCHRRGVCHRDLKPENLLVDENGVLKITDFGVSSMKGGVGSDLLYTACGTPYYCAPEIINGAEDGYSGVKIDAWSCGIILYLLLTGVLPFQHDDMTRLYELINACKVPYPSWMGGDAKDLICHLLVKDPEKRYSLEDVKKHSWFLIDYDTGEAAGDSGRSFGSSSDRSKSRTRKNSSSSGGGSGGSGTGRSRDRIPSTGSGHGNRSRESVASGASSRSAPGGSGGGNGVRDLASKYDGQDLDVFVKDALPGKPQKKIDDVVSRLQDIDIDCVDDMQVVAEMMGTADKLTKWLEENPKIPAITAMRVSKMFYS</sequence>
<organism evidence="1 2">
    <name type="scientific">Pyropia yezoensis</name>
    <name type="common">Susabi-nori</name>
    <name type="synonym">Porphyra yezoensis</name>
    <dbReference type="NCBI Taxonomy" id="2788"/>
    <lineage>
        <taxon>Eukaryota</taxon>
        <taxon>Rhodophyta</taxon>
        <taxon>Bangiophyceae</taxon>
        <taxon>Bangiales</taxon>
        <taxon>Bangiaceae</taxon>
        <taxon>Pyropia</taxon>
    </lineage>
</organism>
<accession>A0ACC3CCJ3</accession>
<proteinExistence type="predicted"/>
<keyword evidence="2" id="KW-1185">Reference proteome</keyword>
<comment type="caution">
    <text evidence="1">The sequence shown here is derived from an EMBL/GenBank/DDBJ whole genome shotgun (WGS) entry which is preliminary data.</text>
</comment>
<evidence type="ECO:0000313" key="2">
    <source>
        <dbReference type="Proteomes" id="UP000798662"/>
    </source>
</evidence>
<gene>
    <name evidence="1" type="ORF">I4F81_010472</name>
</gene>
<reference evidence="1" key="1">
    <citation type="submission" date="2019-11" db="EMBL/GenBank/DDBJ databases">
        <title>Nori genome reveals adaptations in red seaweeds to the harsh intertidal environment.</title>
        <authorList>
            <person name="Wang D."/>
            <person name="Mao Y."/>
        </authorList>
    </citation>
    <scope>NUCLEOTIDE SEQUENCE</scope>
    <source>
        <tissue evidence="1">Gametophyte</tissue>
    </source>
</reference>
<dbReference type="Proteomes" id="UP000798662">
    <property type="component" value="Chromosome 3"/>
</dbReference>
<name>A0ACC3CCJ3_PYRYE</name>
<protein>
    <submittedName>
        <fullName evidence="1">Uncharacterized protein</fullName>
    </submittedName>
</protein>